<protein>
    <submittedName>
        <fullName evidence="1">Uncharacterized protein</fullName>
    </submittedName>
</protein>
<dbReference type="RefSeq" id="WP_345005734.1">
    <property type="nucleotide sequence ID" value="NZ_BAABCY010000052.1"/>
</dbReference>
<dbReference type="Proteomes" id="UP001500954">
    <property type="component" value="Unassembled WGS sequence"/>
</dbReference>
<gene>
    <name evidence="1" type="ORF">GCM10022395_18900</name>
</gene>
<name>A0ABP6XN48_9FLAO</name>
<sequence>MVHKLTQFLLINAETFESNGVKGKLPLVYFFFKYAHVYSKEHYSEFAFEILEDILVHELFIIENGSKEECTEITGIGWVLIQFIYNGYFESDDLDDILSIMDKAIFREVERLSRTDFEVNFLVQLISSGLYLKSRTDLLKNDETKFLEAKEHLLISFFELSLNLPNIPKEKIELYGLCLSFLKDSFNHEMVSHFCKEGIKKLNELNSKKHNDLIVRNYETLLEDKRFEAVLAYNLFFPETIKKNKADLIKSIENYVDKLMEDLYKNNDQKQKSILQQLLICAITMINNFNNIKTNSLEFYMIGLLINSIADE</sequence>
<dbReference type="EMBL" id="BAABCY010000052">
    <property type="protein sequence ID" value="GAA3569496.1"/>
    <property type="molecule type" value="Genomic_DNA"/>
</dbReference>
<accession>A0ABP6XN48</accession>
<evidence type="ECO:0000313" key="1">
    <source>
        <dbReference type="EMBL" id="GAA3569496.1"/>
    </source>
</evidence>
<organism evidence="1 2">
    <name type="scientific">Snuella lapsa</name>
    <dbReference type="NCBI Taxonomy" id="870481"/>
    <lineage>
        <taxon>Bacteria</taxon>
        <taxon>Pseudomonadati</taxon>
        <taxon>Bacteroidota</taxon>
        <taxon>Flavobacteriia</taxon>
        <taxon>Flavobacteriales</taxon>
        <taxon>Flavobacteriaceae</taxon>
        <taxon>Snuella</taxon>
    </lineage>
</organism>
<keyword evidence="2" id="KW-1185">Reference proteome</keyword>
<reference evidence="2" key="1">
    <citation type="journal article" date="2019" name="Int. J. Syst. Evol. Microbiol.">
        <title>The Global Catalogue of Microorganisms (GCM) 10K type strain sequencing project: providing services to taxonomists for standard genome sequencing and annotation.</title>
        <authorList>
            <consortium name="The Broad Institute Genomics Platform"/>
            <consortium name="The Broad Institute Genome Sequencing Center for Infectious Disease"/>
            <person name="Wu L."/>
            <person name="Ma J."/>
        </authorList>
    </citation>
    <scope>NUCLEOTIDE SEQUENCE [LARGE SCALE GENOMIC DNA]</scope>
    <source>
        <strain evidence="2">JCM 17111</strain>
    </source>
</reference>
<proteinExistence type="predicted"/>
<evidence type="ECO:0000313" key="2">
    <source>
        <dbReference type="Proteomes" id="UP001500954"/>
    </source>
</evidence>
<comment type="caution">
    <text evidence="1">The sequence shown here is derived from an EMBL/GenBank/DDBJ whole genome shotgun (WGS) entry which is preliminary data.</text>
</comment>